<dbReference type="InterPro" id="IPR027417">
    <property type="entry name" value="P-loop_NTPase"/>
</dbReference>
<dbReference type="GO" id="GO:0006797">
    <property type="term" value="P:polyphosphate metabolic process"/>
    <property type="evidence" value="ECO:0007669"/>
    <property type="project" value="InterPro"/>
</dbReference>
<dbReference type="Pfam" id="PF03976">
    <property type="entry name" value="PPK2"/>
    <property type="match status" value="1"/>
</dbReference>
<dbReference type="InterPro" id="IPR022300">
    <property type="entry name" value="PPK2-rel_1"/>
</dbReference>
<evidence type="ECO:0000313" key="2">
    <source>
        <dbReference type="EMBL" id="GEA84953.1"/>
    </source>
</evidence>
<feature type="domain" description="Polyphosphate kinase-2-related" evidence="1">
    <location>
        <begin position="53"/>
        <end position="266"/>
    </location>
</feature>
<dbReference type="PANTHER" id="PTHR34383">
    <property type="entry name" value="POLYPHOSPHATE:AMP PHOSPHOTRANSFERASE-RELATED"/>
    <property type="match status" value="1"/>
</dbReference>
<dbReference type="OrthoDB" id="9775224at2"/>
<dbReference type="EMBL" id="BJLQ01000022">
    <property type="protein sequence ID" value="GEA84953.1"/>
    <property type="molecule type" value="Genomic_DNA"/>
</dbReference>
<dbReference type="NCBIfam" id="TIGR03709">
    <property type="entry name" value="PPK2_rel_1"/>
    <property type="match status" value="1"/>
</dbReference>
<organism evidence="2 3">
    <name type="scientific">Cellulomonas gelida</name>
    <dbReference type="NCBI Taxonomy" id="1712"/>
    <lineage>
        <taxon>Bacteria</taxon>
        <taxon>Bacillati</taxon>
        <taxon>Actinomycetota</taxon>
        <taxon>Actinomycetes</taxon>
        <taxon>Micrococcales</taxon>
        <taxon>Cellulomonadaceae</taxon>
        <taxon>Cellulomonas</taxon>
    </lineage>
</organism>
<comment type="caution">
    <text evidence="2">The sequence shown here is derived from an EMBL/GenBank/DDBJ whole genome shotgun (WGS) entry which is preliminary data.</text>
</comment>
<keyword evidence="3" id="KW-1185">Reference proteome</keyword>
<dbReference type="RefSeq" id="WP_141370915.1">
    <property type="nucleotide sequence ID" value="NZ_BJLQ01000022.1"/>
</dbReference>
<dbReference type="Gene3D" id="3.40.50.300">
    <property type="entry name" value="P-loop containing nucleotide triphosphate hydrolases"/>
    <property type="match status" value="1"/>
</dbReference>
<evidence type="ECO:0000313" key="3">
    <source>
        <dbReference type="Proteomes" id="UP000320461"/>
    </source>
</evidence>
<dbReference type="PANTHER" id="PTHR34383:SF3">
    <property type="entry name" value="POLYPHOSPHATE:AMP PHOSPHOTRANSFERASE"/>
    <property type="match status" value="1"/>
</dbReference>
<dbReference type="InterPro" id="IPR022488">
    <property type="entry name" value="PPK2-related"/>
</dbReference>
<accession>A0A4Y3KM59</accession>
<dbReference type="SUPFAM" id="SSF52540">
    <property type="entry name" value="P-loop containing nucleoside triphosphate hydrolases"/>
    <property type="match status" value="1"/>
</dbReference>
<sequence>MAKKPSADEVRARLDDVARSLEAAPGVRITDLDAASTPSFDDGRKTGEKLLGTIGERMSELQERLYAHGRSGGDRSVLLVLQGLDTAGKGGIARHVLGLVDPQGVALKAFGRPTPEELEHDFLWRIRKALPPAGRIGLFDRSHYEDILVPHAAGTADADELTARFAAIEQFERELVAGGTTVVKVALWVSRDEQYLRLRERLERPDKHWKYSPNDVDVRLARPAYEAAYDEVLARSSFDVAPWYVVPADRKWYARLATSALLLRALLDLDLDWPDPSYDVATELARLDATR</sequence>
<gene>
    <name evidence="2" type="ORF">CGE01nite_22040</name>
</gene>
<name>A0A4Y3KM59_9CELL</name>
<protein>
    <recommendedName>
        <fullName evidence="1">Polyphosphate kinase-2-related domain-containing protein</fullName>
    </recommendedName>
</protein>
<dbReference type="Proteomes" id="UP000320461">
    <property type="component" value="Unassembled WGS sequence"/>
</dbReference>
<proteinExistence type="predicted"/>
<evidence type="ECO:0000259" key="1">
    <source>
        <dbReference type="Pfam" id="PF03976"/>
    </source>
</evidence>
<dbReference type="AlphaFoldDB" id="A0A4Y3KM59"/>
<reference evidence="2 3" key="1">
    <citation type="submission" date="2019-06" db="EMBL/GenBank/DDBJ databases">
        <title>Whole genome shotgun sequence of Cellulomonas gelida NBRC 3748.</title>
        <authorList>
            <person name="Hosoyama A."/>
            <person name="Uohara A."/>
            <person name="Ohji S."/>
            <person name="Ichikawa N."/>
        </authorList>
    </citation>
    <scope>NUCLEOTIDE SEQUENCE [LARGE SCALE GENOMIC DNA]</scope>
    <source>
        <strain evidence="2 3">NBRC 3748</strain>
    </source>
</reference>
<dbReference type="GO" id="GO:0016776">
    <property type="term" value="F:phosphotransferase activity, phosphate group as acceptor"/>
    <property type="evidence" value="ECO:0007669"/>
    <property type="project" value="InterPro"/>
</dbReference>